<reference evidence="2" key="2">
    <citation type="submission" date="2020-05" db="UniProtKB">
        <authorList>
            <consortium name="EnsemblMetazoa"/>
        </authorList>
    </citation>
    <scope>IDENTIFICATION</scope>
    <source>
        <strain evidence="2">IAEA</strain>
    </source>
</reference>
<accession>A0A1B0A4C8</accession>
<organism evidence="2 3">
    <name type="scientific">Glossina pallidipes</name>
    <name type="common">Tsetse fly</name>
    <dbReference type="NCBI Taxonomy" id="7398"/>
    <lineage>
        <taxon>Eukaryota</taxon>
        <taxon>Metazoa</taxon>
        <taxon>Ecdysozoa</taxon>
        <taxon>Arthropoda</taxon>
        <taxon>Hexapoda</taxon>
        <taxon>Insecta</taxon>
        <taxon>Pterygota</taxon>
        <taxon>Neoptera</taxon>
        <taxon>Endopterygota</taxon>
        <taxon>Diptera</taxon>
        <taxon>Brachycera</taxon>
        <taxon>Muscomorpha</taxon>
        <taxon>Hippoboscoidea</taxon>
        <taxon>Glossinidae</taxon>
        <taxon>Glossina</taxon>
    </lineage>
</organism>
<reference evidence="3" key="1">
    <citation type="submission" date="2014-03" db="EMBL/GenBank/DDBJ databases">
        <authorList>
            <person name="Aksoy S."/>
            <person name="Warren W."/>
            <person name="Wilson R.K."/>
        </authorList>
    </citation>
    <scope>NUCLEOTIDE SEQUENCE [LARGE SCALE GENOMIC DNA]</scope>
    <source>
        <strain evidence="3">IAEA</strain>
    </source>
</reference>
<proteinExistence type="predicted"/>
<evidence type="ECO:0000313" key="3">
    <source>
        <dbReference type="Proteomes" id="UP000092445"/>
    </source>
</evidence>
<feature type="transmembrane region" description="Helical" evidence="1">
    <location>
        <begin position="105"/>
        <end position="126"/>
    </location>
</feature>
<keyword evidence="1" id="KW-0812">Transmembrane</keyword>
<dbReference type="VEuPathDB" id="VectorBase:GPAI034128"/>
<sequence length="127" mass="14507">MTSDISKQILTAQSFKTHSRNSYPSIFAANTNNKHIEQVYVLEKPTADRKRSCEATMYAKILLDSQKTLPSQLSFVRRRHMLIISIQRSFTSHIAYITGNCHYQHLIIVISVVIIIMAATMMQAVCF</sequence>
<keyword evidence="1" id="KW-0472">Membrane</keyword>
<evidence type="ECO:0000256" key="1">
    <source>
        <dbReference type="SAM" id="Phobius"/>
    </source>
</evidence>
<dbReference type="AlphaFoldDB" id="A0A1B0A4C8"/>
<keyword evidence="1" id="KW-1133">Transmembrane helix</keyword>
<evidence type="ECO:0000313" key="2">
    <source>
        <dbReference type="EnsemblMetazoa" id="GPAI034128-PA"/>
    </source>
</evidence>
<dbReference type="EnsemblMetazoa" id="GPAI034128-RA">
    <property type="protein sequence ID" value="GPAI034128-PA"/>
    <property type="gene ID" value="GPAI034128"/>
</dbReference>
<dbReference type="Proteomes" id="UP000092445">
    <property type="component" value="Unassembled WGS sequence"/>
</dbReference>
<name>A0A1B0A4C8_GLOPL</name>
<protein>
    <submittedName>
        <fullName evidence="2">Uncharacterized protein</fullName>
    </submittedName>
</protein>
<keyword evidence="3" id="KW-1185">Reference proteome</keyword>